<reference evidence="1 2" key="1">
    <citation type="journal article" date="2018" name="Mol. Biol. Evol.">
        <title>Broad Genomic Sampling Reveals a Smut Pathogenic Ancestry of the Fungal Clade Ustilaginomycotina.</title>
        <authorList>
            <person name="Kijpornyongpan T."/>
            <person name="Mondo S.J."/>
            <person name="Barry K."/>
            <person name="Sandor L."/>
            <person name="Lee J."/>
            <person name="Lipzen A."/>
            <person name="Pangilinan J."/>
            <person name="LaButti K."/>
            <person name="Hainaut M."/>
            <person name="Henrissat B."/>
            <person name="Grigoriev I.V."/>
            <person name="Spatafora J.W."/>
            <person name="Aime M.C."/>
        </authorList>
    </citation>
    <scope>NUCLEOTIDE SEQUENCE [LARGE SCALE GENOMIC DNA]</scope>
    <source>
        <strain evidence="1 2">MCA 4658</strain>
    </source>
</reference>
<dbReference type="InParanoid" id="A0A316VUH5"/>
<sequence length="172" mass="18363">MSSLLRRSACILLRRIEVVPGQAGTLGSSGACKACGLLLLSTAAAYVPTQICSPGAAQTIGVDIGGVWHKCSNGQTYTLAEKHKDLNTVELLWPSDVDHWKAQVAAEAAPSQISATVESDLVSCLASKLLPPNFAVCLTPENCVWAKDAAEFHSRYLDNKVDLAFPSLVLYY</sequence>
<dbReference type="RefSeq" id="XP_025367253.1">
    <property type="nucleotide sequence ID" value="XM_025516408.1"/>
</dbReference>
<gene>
    <name evidence="1" type="ORF">IE81DRAFT_349567</name>
</gene>
<accession>A0A316VUH5</accession>
<protein>
    <submittedName>
        <fullName evidence="1">Uncharacterized protein</fullName>
    </submittedName>
</protein>
<name>A0A316VUH5_9BASI</name>
<organism evidence="1 2">
    <name type="scientific">Ceraceosorus guamensis</name>
    <dbReference type="NCBI Taxonomy" id="1522189"/>
    <lineage>
        <taxon>Eukaryota</taxon>
        <taxon>Fungi</taxon>
        <taxon>Dikarya</taxon>
        <taxon>Basidiomycota</taxon>
        <taxon>Ustilaginomycotina</taxon>
        <taxon>Exobasidiomycetes</taxon>
        <taxon>Ceraceosorales</taxon>
        <taxon>Ceraceosoraceae</taxon>
        <taxon>Ceraceosorus</taxon>
    </lineage>
</organism>
<keyword evidence="2" id="KW-1185">Reference proteome</keyword>
<dbReference type="EMBL" id="KZ819430">
    <property type="protein sequence ID" value="PWN40093.1"/>
    <property type="molecule type" value="Genomic_DNA"/>
</dbReference>
<dbReference type="GeneID" id="37038278"/>
<evidence type="ECO:0000313" key="1">
    <source>
        <dbReference type="EMBL" id="PWN40093.1"/>
    </source>
</evidence>
<dbReference type="AlphaFoldDB" id="A0A316VUH5"/>
<proteinExistence type="predicted"/>
<dbReference type="Proteomes" id="UP000245783">
    <property type="component" value="Unassembled WGS sequence"/>
</dbReference>
<dbReference type="PROSITE" id="PS51257">
    <property type="entry name" value="PROKAR_LIPOPROTEIN"/>
    <property type="match status" value="1"/>
</dbReference>
<evidence type="ECO:0000313" key="2">
    <source>
        <dbReference type="Proteomes" id="UP000245783"/>
    </source>
</evidence>